<dbReference type="RefSeq" id="WP_147046966.1">
    <property type="nucleotide sequence ID" value="NZ_BJZV01000013.1"/>
</dbReference>
<dbReference type="Gene3D" id="3.40.630.30">
    <property type="match status" value="1"/>
</dbReference>
<dbReference type="InterPro" id="IPR038740">
    <property type="entry name" value="BioF2-like_GNAT_dom"/>
</dbReference>
<accession>A0A512JL68</accession>
<dbReference type="InterPro" id="IPR016181">
    <property type="entry name" value="Acyl_CoA_acyltransferase"/>
</dbReference>
<dbReference type="SUPFAM" id="SSF55729">
    <property type="entry name" value="Acyl-CoA N-acyltransferases (Nat)"/>
    <property type="match status" value="1"/>
</dbReference>
<sequence>MIALAPTAEAAPAAPAARRAAGYSVETTSDWALVSAGWTGAGTPFQEKPWLDAWYAALRERPGLTPLLVTARDAATGEVAVRLPLVLHGNGRRRSIGFADLDLTDYNAPALGPAAPRDAAGAAALWKAIRKALPRAYLVRLAKMPLTLRGRPNPLALLPKAQPCALNGNVVVTGEDWDGWRHSLEKTVRKELERSWRVFSREPETSFEIVTDPARAQRIVDAMEHQQEIRMRAKGADYALDDPDLARFYRTLIDRSLGSGDVLVSALMAGDDVVASLLGIRDAETYVMIRISNASGRWSNCSPGRLIIERTMAALHAQGCRSFDFSIGNYDYKRRFGVTPIPLVDFTESLGLAGIPSTLRAAAAGGLRRHPELDRKVRGLVGRLLRRPHA</sequence>
<dbReference type="OrthoDB" id="9808976at2"/>
<reference evidence="2 3" key="1">
    <citation type="submission" date="2019-07" db="EMBL/GenBank/DDBJ databases">
        <title>Whole genome shotgun sequence of Methylobacterium gnaphalii NBRC 107716.</title>
        <authorList>
            <person name="Hosoyama A."/>
            <person name="Uohara A."/>
            <person name="Ohji S."/>
            <person name="Ichikawa N."/>
        </authorList>
    </citation>
    <scope>NUCLEOTIDE SEQUENCE [LARGE SCALE GENOMIC DNA]</scope>
    <source>
        <strain evidence="2 3">NBRC 107716</strain>
    </source>
</reference>
<comment type="caution">
    <text evidence="2">The sequence shown here is derived from an EMBL/GenBank/DDBJ whole genome shotgun (WGS) entry which is preliminary data.</text>
</comment>
<dbReference type="AlphaFoldDB" id="A0A512JL68"/>
<dbReference type="EMBL" id="BJZV01000013">
    <property type="protein sequence ID" value="GEP10701.1"/>
    <property type="molecule type" value="Genomic_DNA"/>
</dbReference>
<dbReference type="Proteomes" id="UP000321750">
    <property type="component" value="Unassembled WGS sequence"/>
</dbReference>
<evidence type="ECO:0000259" key="1">
    <source>
        <dbReference type="Pfam" id="PF13480"/>
    </source>
</evidence>
<evidence type="ECO:0000313" key="2">
    <source>
        <dbReference type="EMBL" id="GEP10701.1"/>
    </source>
</evidence>
<evidence type="ECO:0000313" key="3">
    <source>
        <dbReference type="Proteomes" id="UP000321750"/>
    </source>
</evidence>
<feature type="domain" description="BioF2-like acetyltransferase" evidence="1">
    <location>
        <begin position="188"/>
        <end position="334"/>
    </location>
</feature>
<gene>
    <name evidence="2" type="ORF">MGN01_25460</name>
</gene>
<protein>
    <recommendedName>
        <fullName evidence="1">BioF2-like acetyltransferase domain-containing protein</fullName>
    </recommendedName>
</protein>
<dbReference type="Pfam" id="PF13480">
    <property type="entry name" value="Acetyltransf_6"/>
    <property type="match status" value="1"/>
</dbReference>
<proteinExistence type="predicted"/>
<organism evidence="2 3">
    <name type="scientific">Methylobacterium gnaphalii</name>
    <dbReference type="NCBI Taxonomy" id="1010610"/>
    <lineage>
        <taxon>Bacteria</taxon>
        <taxon>Pseudomonadati</taxon>
        <taxon>Pseudomonadota</taxon>
        <taxon>Alphaproteobacteria</taxon>
        <taxon>Hyphomicrobiales</taxon>
        <taxon>Methylobacteriaceae</taxon>
        <taxon>Methylobacterium</taxon>
    </lineage>
</organism>
<keyword evidence="3" id="KW-1185">Reference proteome</keyword>
<name>A0A512JL68_9HYPH</name>